<evidence type="ECO:0000313" key="4">
    <source>
        <dbReference type="Proteomes" id="UP001066276"/>
    </source>
</evidence>
<proteinExistence type="predicted"/>
<keyword evidence="2" id="KW-0812">Transmembrane</keyword>
<name>A0AAV7U8U6_PLEWA</name>
<evidence type="ECO:0000256" key="2">
    <source>
        <dbReference type="SAM" id="Phobius"/>
    </source>
</evidence>
<sequence length="186" mass="19983">MPRGRAATPVLKCSVTIAGRPQHRQGPRPRPEAALPCRPTGRIFTRALRPLPAPLLQRGDSSGVPRHSRAVRPRTASARGSTRGRGFSREYGPPALVLAAGPGPPANTLWGRHGVPITPGIGPSSAPLRGPRSARRRHTFSRFPVGPSGARKSGVRHLWILGHTLSYYGLHSILFIFFIASLVALD</sequence>
<comment type="caution">
    <text evidence="3">The sequence shown here is derived from an EMBL/GenBank/DDBJ whole genome shotgun (WGS) entry which is preliminary data.</text>
</comment>
<protein>
    <submittedName>
        <fullName evidence="3">Uncharacterized protein</fullName>
    </submittedName>
</protein>
<feature type="region of interest" description="Disordered" evidence="1">
    <location>
        <begin position="51"/>
        <end position="89"/>
    </location>
</feature>
<evidence type="ECO:0000256" key="1">
    <source>
        <dbReference type="SAM" id="MobiDB-lite"/>
    </source>
</evidence>
<keyword evidence="2" id="KW-0472">Membrane</keyword>
<organism evidence="3 4">
    <name type="scientific">Pleurodeles waltl</name>
    <name type="common">Iberian ribbed newt</name>
    <dbReference type="NCBI Taxonomy" id="8319"/>
    <lineage>
        <taxon>Eukaryota</taxon>
        <taxon>Metazoa</taxon>
        <taxon>Chordata</taxon>
        <taxon>Craniata</taxon>
        <taxon>Vertebrata</taxon>
        <taxon>Euteleostomi</taxon>
        <taxon>Amphibia</taxon>
        <taxon>Batrachia</taxon>
        <taxon>Caudata</taxon>
        <taxon>Salamandroidea</taxon>
        <taxon>Salamandridae</taxon>
        <taxon>Pleurodelinae</taxon>
        <taxon>Pleurodeles</taxon>
    </lineage>
</organism>
<feature type="region of interest" description="Disordered" evidence="1">
    <location>
        <begin position="18"/>
        <end position="37"/>
    </location>
</feature>
<accession>A0AAV7U8U6</accession>
<dbReference type="Proteomes" id="UP001066276">
    <property type="component" value="Chromosome 3_1"/>
</dbReference>
<gene>
    <name evidence="3" type="ORF">NDU88_002094</name>
</gene>
<reference evidence="3" key="1">
    <citation type="journal article" date="2022" name="bioRxiv">
        <title>Sequencing and chromosome-scale assembly of the giantPleurodeles waltlgenome.</title>
        <authorList>
            <person name="Brown T."/>
            <person name="Elewa A."/>
            <person name="Iarovenko S."/>
            <person name="Subramanian E."/>
            <person name="Araus A.J."/>
            <person name="Petzold A."/>
            <person name="Susuki M."/>
            <person name="Suzuki K.-i.T."/>
            <person name="Hayashi T."/>
            <person name="Toyoda A."/>
            <person name="Oliveira C."/>
            <person name="Osipova E."/>
            <person name="Leigh N.D."/>
            <person name="Simon A."/>
            <person name="Yun M.H."/>
        </authorList>
    </citation>
    <scope>NUCLEOTIDE SEQUENCE</scope>
    <source>
        <strain evidence="3">20211129_DDA</strain>
        <tissue evidence="3">Liver</tissue>
    </source>
</reference>
<feature type="transmembrane region" description="Helical" evidence="2">
    <location>
        <begin position="165"/>
        <end position="185"/>
    </location>
</feature>
<keyword evidence="4" id="KW-1185">Reference proteome</keyword>
<dbReference type="AlphaFoldDB" id="A0AAV7U8U6"/>
<evidence type="ECO:0000313" key="3">
    <source>
        <dbReference type="EMBL" id="KAJ1185300.1"/>
    </source>
</evidence>
<keyword evidence="2" id="KW-1133">Transmembrane helix</keyword>
<dbReference type="EMBL" id="JANPWB010000005">
    <property type="protein sequence ID" value="KAJ1185300.1"/>
    <property type="molecule type" value="Genomic_DNA"/>
</dbReference>